<dbReference type="PANTHER" id="PTHR10815:SF12">
    <property type="entry name" value="METHYLATED-DNA--PROTEIN-CYSTEINE METHYLTRANSFERASE, INDUCIBLE"/>
    <property type="match status" value="1"/>
</dbReference>
<keyword evidence="5" id="KW-0234">DNA repair</keyword>
<keyword evidence="3 9" id="KW-0808">Transferase</keyword>
<dbReference type="PANTHER" id="PTHR10815">
    <property type="entry name" value="METHYLATED-DNA--PROTEIN-CYSTEINE METHYLTRANSFERASE"/>
    <property type="match status" value="1"/>
</dbReference>
<sequence length="176" mass="19896">MEESNGRFIYWTRLEHEQWNMCIAATAQGLCYVGSQNKGFEELENWAKKRLPIYDLVENAENMKSYKDELIDYVSGKRKNFSEPVDLHGTPFQKEVWKALQEIPYGQTVSYTDIAVRVQKPGSVRAVGTAIGANPVLITVPCHRVLAKSGKLAGYRGGLEMKEQLLALELTKEISK</sequence>
<evidence type="ECO:0000256" key="3">
    <source>
        <dbReference type="ARBA" id="ARBA00022679"/>
    </source>
</evidence>
<feature type="domain" description="Methylated-DNA-[protein]-cysteine S-methyltransferase DNA binding" evidence="7">
    <location>
        <begin position="91"/>
        <end position="169"/>
    </location>
</feature>
<evidence type="ECO:0000259" key="8">
    <source>
        <dbReference type="Pfam" id="PF02870"/>
    </source>
</evidence>
<evidence type="ECO:0000313" key="9">
    <source>
        <dbReference type="EMBL" id="MFC6040318.1"/>
    </source>
</evidence>
<evidence type="ECO:0000256" key="1">
    <source>
        <dbReference type="ARBA" id="ARBA00001286"/>
    </source>
</evidence>
<name>A0ABW1L9E8_9BACL</name>
<dbReference type="InterPro" id="IPR008332">
    <property type="entry name" value="MethylG_MeTrfase_N"/>
</dbReference>
<comment type="caution">
    <text evidence="9">The sequence shown here is derived from an EMBL/GenBank/DDBJ whole genome shotgun (WGS) entry which is preliminary data.</text>
</comment>
<comment type="catalytic activity">
    <reaction evidence="6">
        <text>a 6-O-methyl-2'-deoxyguanosine in DNA + L-cysteinyl-[protein] = S-methyl-L-cysteinyl-[protein] + a 2'-deoxyguanosine in DNA</text>
        <dbReference type="Rhea" id="RHEA:24000"/>
        <dbReference type="Rhea" id="RHEA-COMP:10131"/>
        <dbReference type="Rhea" id="RHEA-COMP:10132"/>
        <dbReference type="Rhea" id="RHEA-COMP:11367"/>
        <dbReference type="Rhea" id="RHEA-COMP:11368"/>
        <dbReference type="ChEBI" id="CHEBI:29950"/>
        <dbReference type="ChEBI" id="CHEBI:82612"/>
        <dbReference type="ChEBI" id="CHEBI:85445"/>
        <dbReference type="ChEBI" id="CHEBI:85448"/>
        <dbReference type="EC" id="2.1.1.63"/>
    </reaction>
</comment>
<evidence type="ECO:0000259" key="7">
    <source>
        <dbReference type="Pfam" id="PF01035"/>
    </source>
</evidence>
<dbReference type="SUPFAM" id="SSF46767">
    <property type="entry name" value="Methylated DNA-protein cysteine methyltransferase, C-terminal domain"/>
    <property type="match status" value="1"/>
</dbReference>
<dbReference type="InterPro" id="IPR036388">
    <property type="entry name" value="WH-like_DNA-bd_sf"/>
</dbReference>
<evidence type="ECO:0000256" key="4">
    <source>
        <dbReference type="ARBA" id="ARBA00022763"/>
    </source>
</evidence>
<dbReference type="GO" id="GO:0003908">
    <property type="term" value="F:methylated-DNA-[protein]-cysteine S-methyltransferase activity"/>
    <property type="evidence" value="ECO:0007669"/>
    <property type="project" value="UniProtKB-EC"/>
</dbReference>
<evidence type="ECO:0000256" key="5">
    <source>
        <dbReference type="ARBA" id="ARBA00023204"/>
    </source>
</evidence>
<reference evidence="10" key="1">
    <citation type="journal article" date="2019" name="Int. J. Syst. Evol. Microbiol.">
        <title>The Global Catalogue of Microorganisms (GCM) 10K type strain sequencing project: providing services to taxonomists for standard genome sequencing and annotation.</title>
        <authorList>
            <consortium name="The Broad Institute Genomics Platform"/>
            <consortium name="The Broad Institute Genome Sequencing Center for Infectious Disease"/>
            <person name="Wu L."/>
            <person name="Ma J."/>
        </authorList>
    </citation>
    <scope>NUCLEOTIDE SEQUENCE [LARGE SCALE GENOMIC DNA]</scope>
    <source>
        <strain evidence="10">CCUG 54527</strain>
    </source>
</reference>
<protein>
    <submittedName>
        <fullName evidence="9">Methylated-DNA--[protein]-cysteine S-methyltransferase</fullName>
        <ecNumber evidence="9">2.1.1.63</ecNumber>
    </submittedName>
</protein>
<dbReference type="Gene3D" id="1.10.10.10">
    <property type="entry name" value="Winged helix-like DNA-binding domain superfamily/Winged helix DNA-binding domain"/>
    <property type="match status" value="1"/>
</dbReference>
<dbReference type="Gene3D" id="3.30.160.70">
    <property type="entry name" value="Methylated DNA-protein cysteine methyltransferase domain"/>
    <property type="match status" value="1"/>
</dbReference>
<dbReference type="GO" id="GO:0032259">
    <property type="term" value="P:methylation"/>
    <property type="evidence" value="ECO:0007669"/>
    <property type="project" value="UniProtKB-KW"/>
</dbReference>
<dbReference type="PROSITE" id="PS00374">
    <property type="entry name" value="MGMT"/>
    <property type="match status" value="1"/>
</dbReference>
<dbReference type="InterPro" id="IPR036631">
    <property type="entry name" value="MGMT_N_sf"/>
</dbReference>
<dbReference type="Pfam" id="PF02870">
    <property type="entry name" value="Methyltransf_1N"/>
    <property type="match status" value="1"/>
</dbReference>
<evidence type="ECO:0000256" key="2">
    <source>
        <dbReference type="ARBA" id="ARBA00022603"/>
    </source>
</evidence>
<dbReference type="EMBL" id="JBHSRI010000020">
    <property type="protein sequence ID" value="MFC6040318.1"/>
    <property type="molecule type" value="Genomic_DNA"/>
</dbReference>
<comment type="catalytic activity">
    <reaction evidence="1">
        <text>a 4-O-methyl-thymidine in DNA + L-cysteinyl-[protein] = a thymidine in DNA + S-methyl-L-cysteinyl-[protein]</text>
        <dbReference type="Rhea" id="RHEA:53428"/>
        <dbReference type="Rhea" id="RHEA-COMP:10131"/>
        <dbReference type="Rhea" id="RHEA-COMP:10132"/>
        <dbReference type="Rhea" id="RHEA-COMP:13555"/>
        <dbReference type="Rhea" id="RHEA-COMP:13556"/>
        <dbReference type="ChEBI" id="CHEBI:29950"/>
        <dbReference type="ChEBI" id="CHEBI:82612"/>
        <dbReference type="ChEBI" id="CHEBI:137386"/>
        <dbReference type="ChEBI" id="CHEBI:137387"/>
        <dbReference type="EC" id="2.1.1.63"/>
    </reaction>
</comment>
<proteinExistence type="predicted"/>
<dbReference type="NCBIfam" id="TIGR00589">
    <property type="entry name" value="ogt"/>
    <property type="match status" value="1"/>
</dbReference>
<dbReference type="InterPro" id="IPR001497">
    <property type="entry name" value="MethylDNA_cys_MeTrfase_AS"/>
</dbReference>
<dbReference type="Proteomes" id="UP001596170">
    <property type="component" value="Unassembled WGS sequence"/>
</dbReference>
<dbReference type="CDD" id="cd06445">
    <property type="entry name" value="ATase"/>
    <property type="match status" value="1"/>
</dbReference>
<gene>
    <name evidence="9" type="ORF">ACFPYN_12880</name>
</gene>
<dbReference type="InterPro" id="IPR014048">
    <property type="entry name" value="MethylDNA_cys_MeTrfase_DNA-bd"/>
</dbReference>
<accession>A0ABW1L9E8</accession>
<feature type="domain" description="Methylguanine DNA methyltransferase ribonuclease-like" evidence="8">
    <location>
        <begin position="9"/>
        <end position="87"/>
    </location>
</feature>
<dbReference type="EC" id="2.1.1.63" evidence="9"/>
<organism evidence="9 10">
    <name type="scientific">Paenisporosarcina macmurdoensis</name>
    <dbReference type="NCBI Taxonomy" id="212659"/>
    <lineage>
        <taxon>Bacteria</taxon>
        <taxon>Bacillati</taxon>
        <taxon>Bacillota</taxon>
        <taxon>Bacilli</taxon>
        <taxon>Bacillales</taxon>
        <taxon>Caryophanaceae</taxon>
        <taxon>Paenisporosarcina</taxon>
    </lineage>
</organism>
<dbReference type="RefSeq" id="WP_377734724.1">
    <property type="nucleotide sequence ID" value="NZ_JBHSRI010000020.1"/>
</dbReference>
<evidence type="ECO:0000313" key="10">
    <source>
        <dbReference type="Proteomes" id="UP001596170"/>
    </source>
</evidence>
<dbReference type="InterPro" id="IPR036217">
    <property type="entry name" value="MethylDNA_cys_MeTrfase_DNAb"/>
</dbReference>
<keyword evidence="10" id="KW-1185">Reference proteome</keyword>
<keyword evidence="2 9" id="KW-0489">Methyltransferase</keyword>
<keyword evidence="4" id="KW-0227">DNA damage</keyword>
<dbReference type="SUPFAM" id="SSF53155">
    <property type="entry name" value="Methylated DNA-protein cysteine methyltransferase domain"/>
    <property type="match status" value="1"/>
</dbReference>
<evidence type="ECO:0000256" key="6">
    <source>
        <dbReference type="ARBA" id="ARBA00049348"/>
    </source>
</evidence>
<dbReference type="Pfam" id="PF01035">
    <property type="entry name" value="DNA_binding_1"/>
    <property type="match status" value="1"/>
</dbReference>